<dbReference type="EMBL" id="LNQP01000094">
    <property type="protein sequence ID" value="KSU86314.1"/>
    <property type="molecule type" value="Genomic_DNA"/>
</dbReference>
<dbReference type="Proteomes" id="UP000053681">
    <property type="component" value="Unassembled WGS sequence"/>
</dbReference>
<evidence type="ECO:0000313" key="2">
    <source>
        <dbReference type="Proteomes" id="UP000053681"/>
    </source>
</evidence>
<proteinExistence type="predicted"/>
<organism evidence="1 2">
    <name type="scientific">Priestia veravalensis</name>
    <dbReference type="NCBI Taxonomy" id="1414648"/>
    <lineage>
        <taxon>Bacteria</taxon>
        <taxon>Bacillati</taxon>
        <taxon>Bacillota</taxon>
        <taxon>Bacilli</taxon>
        <taxon>Bacillales</taxon>
        <taxon>Bacillaceae</taxon>
        <taxon>Priestia</taxon>
    </lineage>
</organism>
<reference evidence="1 2" key="1">
    <citation type="submission" date="2015-11" db="EMBL/GenBank/DDBJ databases">
        <title>Bacillus caseinolyticus sp nov.</title>
        <authorList>
            <person name="Dastager S.G."/>
            <person name="Mawlankar R."/>
        </authorList>
    </citation>
    <scope>NUCLEOTIDE SEQUENCE [LARGE SCALE GENOMIC DNA]</scope>
    <source>
        <strain evidence="1 2">SGD-V-76</strain>
    </source>
</reference>
<accession>A0A0V8JH81</accession>
<protein>
    <submittedName>
        <fullName evidence="1">Uncharacterized protein</fullName>
    </submittedName>
</protein>
<dbReference type="RefSeq" id="WP_025907501.1">
    <property type="nucleotide sequence ID" value="NZ_KQ758708.1"/>
</dbReference>
<dbReference type="GeneID" id="93680778"/>
<evidence type="ECO:0000313" key="1">
    <source>
        <dbReference type="EMBL" id="KSU86314.1"/>
    </source>
</evidence>
<comment type="caution">
    <text evidence="1">The sequence shown here is derived from an EMBL/GenBank/DDBJ whole genome shotgun (WGS) entry which is preliminary data.</text>
</comment>
<keyword evidence="2" id="KW-1185">Reference proteome</keyword>
<sequence>MVKLKDFTIDFDCTKGIPFFQVHQNNRIRFDLYEISLADFKSIINEVFQERKDINAIFISQYIFNGKRQSAKSKVGRILQLNNWQEHVVAEDENNAVVYASIKKLSSIDVYNYCLSIRKGRRPAYISFYSNDYLLYVSTDVIDVISNDTTNVAKLKDDYKGLYDTYHEHQ</sequence>
<gene>
    <name evidence="1" type="ORF">AS180_19350</name>
</gene>
<name>A0A0V8JH81_9BACI</name>
<dbReference type="AlphaFoldDB" id="A0A0V8JH81"/>